<dbReference type="EMBL" id="LATX01002149">
    <property type="protein sequence ID" value="KTB33674.1"/>
    <property type="molecule type" value="Genomic_DNA"/>
</dbReference>
<evidence type="ECO:0000256" key="4">
    <source>
        <dbReference type="ARBA" id="ARBA00023136"/>
    </source>
</evidence>
<dbReference type="InterPro" id="IPR025256">
    <property type="entry name" value="TM7S3/TM198-like_dom"/>
</dbReference>
<evidence type="ECO:0000256" key="5">
    <source>
        <dbReference type="SAM" id="Phobius"/>
    </source>
</evidence>
<protein>
    <recommendedName>
        <fullName evidence="7">TM7S3/TM198-like domain-containing protein</fullName>
    </recommendedName>
</protein>
<evidence type="ECO:0000313" key="9">
    <source>
        <dbReference type="Proteomes" id="UP000054988"/>
    </source>
</evidence>
<feature type="domain" description="TM7S3/TM198-like" evidence="7">
    <location>
        <begin position="81"/>
        <end position="286"/>
    </location>
</feature>
<feature type="transmembrane region" description="Helical" evidence="5">
    <location>
        <begin position="266"/>
        <end position="285"/>
    </location>
</feature>
<dbReference type="AlphaFoldDB" id="A0A0W0FBJ3"/>
<dbReference type="Pfam" id="PF13886">
    <property type="entry name" value="TM7S3_TM198"/>
    <property type="match status" value="1"/>
</dbReference>
<feature type="transmembrane region" description="Helical" evidence="5">
    <location>
        <begin position="213"/>
        <end position="233"/>
    </location>
</feature>
<feature type="transmembrane region" description="Helical" evidence="5">
    <location>
        <begin position="76"/>
        <end position="93"/>
    </location>
</feature>
<feature type="transmembrane region" description="Helical" evidence="5">
    <location>
        <begin position="130"/>
        <end position="149"/>
    </location>
</feature>
<evidence type="ECO:0000256" key="6">
    <source>
        <dbReference type="SAM" id="SignalP"/>
    </source>
</evidence>
<comment type="caution">
    <text evidence="8">The sequence shown here is derived from an EMBL/GenBank/DDBJ whole genome shotgun (WGS) entry which is preliminary data.</text>
</comment>
<keyword evidence="4 5" id="KW-0472">Membrane</keyword>
<dbReference type="eggNOG" id="ENOG502SUFN">
    <property type="taxonomic scope" value="Eukaryota"/>
</dbReference>
<gene>
    <name evidence="8" type="ORF">WG66_13741</name>
</gene>
<evidence type="ECO:0000313" key="8">
    <source>
        <dbReference type="EMBL" id="KTB33674.1"/>
    </source>
</evidence>
<name>A0A0W0FBJ3_MONRR</name>
<dbReference type="GO" id="GO:0016020">
    <property type="term" value="C:membrane"/>
    <property type="evidence" value="ECO:0007669"/>
    <property type="project" value="UniProtKB-SubCell"/>
</dbReference>
<organism evidence="8 9">
    <name type="scientific">Moniliophthora roreri</name>
    <name type="common">Frosty pod rot fungus</name>
    <name type="synonym">Monilia roreri</name>
    <dbReference type="NCBI Taxonomy" id="221103"/>
    <lineage>
        <taxon>Eukaryota</taxon>
        <taxon>Fungi</taxon>
        <taxon>Dikarya</taxon>
        <taxon>Basidiomycota</taxon>
        <taxon>Agaricomycotina</taxon>
        <taxon>Agaricomycetes</taxon>
        <taxon>Agaricomycetidae</taxon>
        <taxon>Agaricales</taxon>
        <taxon>Marasmiineae</taxon>
        <taxon>Marasmiaceae</taxon>
        <taxon>Moniliophthora</taxon>
    </lineage>
</organism>
<dbReference type="Proteomes" id="UP000054988">
    <property type="component" value="Unassembled WGS sequence"/>
</dbReference>
<evidence type="ECO:0000256" key="1">
    <source>
        <dbReference type="ARBA" id="ARBA00004141"/>
    </source>
</evidence>
<proteinExistence type="predicted"/>
<comment type="subcellular location">
    <subcellularLocation>
        <location evidence="1">Membrane</location>
        <topology evidence="1">Multi-pass membrane protein</topology>
    </subcellularLocation>
</comment>
<evidence type="ECO:0000259" key="7">
    <source>
        <dbReference type="Pfam" id="PF13886"/>
    </source>
</evidence>
<keyword evidence="3 5" id="KW-1133">Transmembrane helix</keyword>
<evidence type="ECO:0000256" key="2">
    <source>
        <dbReference type="ARBA" id="ARBA00022692"/>
    </source>
</evidence>
<evidence type="ECO:0000256" key="3">
    <source>
        <dbReference type="ARBA" id="ARBA00022989"/>
    </source>
</evidence>
<reference evidence="8 9" key="1">
    <citation type="submission" date="2015-12" db="EMBL/GenBank/DDBJ databases">
        <title>Draft genome sequence of Moniliophthora roreri, the causal agent of frosty pod rot of cacao.</title>
        <authorList>
            <person name="Aime M.C."/>
            <person name="Diaz-Valderrama J.R."/>
            <person name="Kijpornyongpan T."/>
            <person name="Phillips-Mora W."/>
        </authorList>
    </citation>
    <scope>NUCLEOTIDE SEQUENCE [LARGE SCALE GENOMIC DNA]</scope>
    <source>
        <strain evidence="8 9">MCA 2952</strain>
    </source>
</reference>
<feature type="signal peptide" evidence="6">
    <location>
        <begin position="1"/>
        <end position="26"/>
    </location>
</feature>
<sequence length="335" mass="36149">MRRRLPLWSSFTFTLCNCIIPSYAQALASLQSRVLRDVVINKAADGSTFVIDKATNQVIPQGPATDGSGKDFDTPALIWIIYCIALGLPLALAGIRGWRLTTGVGISVAAAVSAWAALINSVNEVGVSDVLLTLTVVGFSFLGFIFGVFKFAQIGGIVGMTVAGGVAFGVRIVLLKERLLISAENFYAANWGIISVLGVVAGLLLVRYQRPALLFGCSSVGTFLVFLGVDLMLNRQSGLSRGLRFLFDRNTNHLADILSNGYEPSITTQILLALSLVLTPILAYAQHRIFSAPFDRTPRPSDEELGVNYPTNLRTAFPGLWDTAKFKAGRSRFSL</sequence>
<feature type="transmembrane region" description="Helical" evidence="5">
    <location>
        <begin position="100"/>
        <end position="118"/>
    </location>
</feature>
<feature type="transmembrane region" description="Helical" evidence="5">
    <location>
        <begin position="186"/>
        <end position="206"/>
    </location>
</feature>
<keyword evidence="6" id="KW-0732">Signal</keyword>
<feature type="transmembrane region" description="Helical" evidence="5">
    <location>
        <begin position="156"/>
        <end position="174"/>
    </location>
</feature>
<keyword evidence="2 5" id="KW-0812">Transmembrane</keyword>
<feature type="chain" id="PRO_5006901558" description="TM7S3/TM198-like domain-containing protein" evidence="6">
    <location>
        <begin position="27"/>
        <end position="335"/>
    </location>
</feature>
<accession>A0A0W0FBJ3</accession>